<evidence type="ECO:0000313" key="2">
    <source>
        <dbReference type="EMBL" id="GIY49951.1"/>
    </source>
</evidence>
<dbReference type="AlphaFoldDB" id="A0AAV4TXU6"/>
<feature type="region of interest" description="Disordered" evidence="1">
    <location>
        <begin position="1"/>
        <end position="24"/>
    </location>
</feature>
<dbReference type="Proteomes" id="UP001054837">
    <property type="component" value="Unassembled WGS sequence"/>
</dbReference>
<sequence>MTFAHAKLKIGPSSFSTTTNDRHEPRIETSLTSWEQRLRFAKWEGRGLNTTSEAEAKLGMVVTNPWQVLPLGQKVGREYKHRSFHSKLWPQKVALNWQPKKVGNWQSRDS</sequence>
<comment type="caution">
    <text evidence="2">The sequence shown here is derived from an EMBL/GenBank/DDBJ whole genome shotgun (WGS) entry which is preliminary data.</text>
</comment>
<evidence type="ECO:0000313" key="3">
    <source>
        <dbReference type="Proteomes" id="UP001054837"/>
    </source>
</evidence>
<dbReference type="EMBL" id="BPLQ01010320">
    <property type="protein sequence ID" value="GIY49951.1"/>
    <property type="molecule type" value="Genomic_DNA"/>
</dbReference>
<evidence type="ECO:0000256" key="1">
    <source>
        <dbReference type="SAM" id="MobiDB-lite"/>
    </source>
</evidence>
<proteinExistence type="predicted"/>
<gene>
    <name evidence="2" type="ORF">CDAR_183931</name>
</gene>
<reference evidence="2 3" key="1">
    <citation type="submission" date="2021-06" db="EMBL/GenBank/DDBJ databases">
        <title>Caerostris darwini draft genome.</title>
        <authorList>
            <person name="Kono N."/>
            <person name="Arakawa K."/>
        </authorList>
    </citation>
    <scope>NUCLEOTIDE SEQUENCE [LARGE SCALE GENOMIC DNA]</scope>
</reference>
<keyword evidence="3" id="KW-1185">Reference proteome</keyword>
<accession>A0AAV4TXU6</accession>
<organism evidence="2 3">
    <name type="scientific">Caerostris darwini</name>
    <dbReference type="NCBI Taxonomy" id="1538125"/>
    <lineage>
        <taxon>Eukaryota</taxon>
        <taxon>Metazoa</taxon>
        <taxon>Ecdysozoa</taxon>
        <taxon>Arthropoda</taxon>
        <taxon>Chelicerata</taxon>
        <taxon>Arachnida</taxon>
        <taxon>Araneae</taxon>
        <taxon>Araneomorphae</taxon>
        <taxon>Entelegynae</taxon>
        <taxon>Araneoidea</taxon>
        <taxon>Araneidae</taxon>
        <taxon>Caerostris</taxon>
    </lineage>
</organism>
<protein>
    <submittedName>
        <fullName evidence="2">Uncharacterized protein</fullName>
    </submittedName>
</protein>
<name>A0AAV4TXU6_9ARAC</name>